<name>A0A0L0CRJ9_LUCCU</name>
<reference evidence="1 2" key="1">
    <citation type="journal article" date="2015" name="Nat. Commun.">
        <title>Lucilia cuprina genome unlocks parasitic fly biology to underpin future interventions.</title>
        <authorList>
            <person name="Anstead C.A."/>
            <person name="Korhonen P.K."/>
            <person name="Young N.D."/>
            <person name="Hall R.S."/>
            <person name="Jex A.R."/>
            <person name="Murali S.C."/>
            <person name="Hughes D.S."/>
            <person name="Lee S.F."/>
            <person name="Perry T."/>
            <person name="Stroehlein A.J."/>
            <person name="Ansell B.R."/>
            <person name="Breugelmans B."/>
            <person name="Hofmann A."/>
            <person name="Qu J."/>
            <person name="Dugan S."/>
            <person name="Lee S.L."/>
            <person name="Chao H."/>
            <person name="Dinh H."/>
            <person name="Han Y."/>
            <person name="Doddapaneni H.V."/>
            <person name="Worley K.C."/>
            <person name="Muzny D.M."/>
            <person name="Ioannidis P."/>
            <person name="Waterhouse R.M."/>
            <person name="Zdobnov E.M."/>
            <person name="James P.J."/>
            <person name="Bagnall N.H."/>
            <person name="Kotze A.C."/>
            <person name="Gibbs R.A."/>
            <person name="Richards S."/>
            <person name="Batterham P."/>
            <person name="Gasser R.B."/>
        </authorList>
    </citation>
    <scope>NUCLEOTIDE SEQUENCE [LARGE SCALE GENOMIC DNA]</scope>
    <source>
        <strain evidence="1 2">LS</strain>
        <tissue evidence="1">Full body</tissue>
    </source>
</reference>
<dbReference type="Gene3D" id="2.60.40.340">
    <property type="entry name" value="Rel homology domain (RHD), DNA-binding domain"/>
    <property type="match status" value="1"/>
</dbReference>
<evidence type="ECO:0000313" key="1">
    <source>
        <dbReference type="EMBL" id="KNC34861.1"/>
    </source>
</evidence>
<sequence length="281" mass="32131">MFSYLTKQPDPLERFAYDSAIRKKCTLTSEFVLLNDTIYPEVWIVVDLYSHIDPPLLSPHILRKNSARNEKLIIDLMQMPVPNSSYYKYNLNNCHIRKTGNLRLRNEIIGKLKYLKSWQTEQSLDKNAIDIIENTFDIDYFDIKSEKKVYIGFTAYARNPDNCCKEQISDTVFSNAIYDVCNFSSVMPSSATTTAGGSEHIIKLCDNNAITTSPIIQIKLSDEYNSWNACTMGYLQEDGLHFTAPPYTGQINANDKNCLINLQVMENIPIGAIKFVYIDNN</sequence>
<dbReference type="EMBL" id="JRES01000020">
    <property type="protein sequence ID" value="KNC34861.1"/>
    <property type="molecule type" value="Genomic_DNA"/>
</dbReference>
<dbReference type="GO" id="GO:0003677">
    <property type="term" value="F:DNA binding"/>
    <property type="evidence" value="ECO:0007669"/>
    <property type="project" value="InterPro"/>
</dbReference>
<dbReference type="OrthoDB" id="8004975at2759"/>
<keyword evidence="2" id="KW-1185">Reference proteome</keyword>
<comment type="caution">
    <text evidence="1">The sequence shown here is derived from an EMBL/GenBank/DDBJ whole genome shotgun (WGS) entry which is preliminary data.</text>
</comment>
<evidence type="ECO:0000313" key="2">
    <source>
        <dbReference type="Proteomes" id="UP000037069"/>
    </source>
</evidence>
<protein>
    <submittedName>
        <fullName evidence="1">Uncharacterized protein</fullName>
    </submittedName>
</protein>
<organism evidence="1 2">
    <name type="scientific">Lucilia cuprina</name>
    <name type="common">Green bottle fly</name>
    <name type="synonym">Australian sheep blowfly</name>
    <dbReference type="NCBI Taxonomy" id="7375"/>
    <lineage>
        <taxon>Eukaryota</taxon>
        <taxon>Metazoa</taxon>
        <taxon>Ecdysozoa</taxon>
        <taxon>Arthropoda</taxon>
        <taxon>Hexapoda</taxon>
        <taxon>Insecta</taxon>
        <taxon>Pterygota</taxon>
        <taxon>Neoptera</taxon>
        <taxon>Endopterygota</taxon>
        <taxon>Diptera</taxon>
        <taxon>Brachycera</taxon>
        <taxon>Muscomorpha</taxon>
        <taxon>Oestroidea</taxon>
        <taxon>Calliphoridae</taxon>
        <taxon>Luciliinae</taxon>
        <taxon>Lucilia</taxon>
    </lineage>
</organism>
<accession>A0A0L0CRJ9</accession>
<proteinExistence type="predicted"/>
<dbReference type="GO" id="GO:0003700">
    <property type="term" value="F:DNA-binding transcription factor activity"/>
    <property type="evidence" value="ECO:0007669"/>
    <property type="project" value="InterPro"/>
</dbReference>
<dbReference type="InterPro" id="IPR037059">
    <property type="entry name" value="RHD_DNA_bind_dom_sf"/>
</dbReference>
<gene>
    <name evidence="1" type="ORF">FF38_07649</name>
</gene>
<dbReference type="Proteomes" id="UP000037069">
    <property type="component" value="Unassembled WGS sequence"/>
</dbReference>
<dbReference type="AlphaFoldDB" id="A0A0L0CRJ9"/>